<evidence type="ECO:0000313" key="3">
    <source>
        <dbReference type="Proteomes" id="UP000199045"/>
    </source>
</evidence>
<proteinExistence type="predicted"/>
<evidence type="ECO:0000313" key="2">
    <source>
        <dbReference type="EMBL" id="SDF18738.1"/>
    </source>
</evidence>
<protein>
    <submittedName>
        <fullName evidence="2">Uncharacterized protein</fullName>
    </submittedName>
</protein>
<sequence>MITSVTMKKQQVITINLILLAIWTWILVSFVQMYKTEVYFIDSNPFYSCTLWILYGAALLYAHFFVTGKIIQNLLITSLLFLILHFFSVRLVDIFMDYLMAKDQKTPLGWTFKYRFLDIFILDVFLLLALEIVCYIQPLWKK</sequence>
<evidence type="ECO:0000256" key="1">
    <source>
        <dbReference type="SAM" id="Phobius"/>
    </source>
</evidence>
<dbReference type="Proteomes" id="UP000199045">
    <property type="component" value="Unassembled WGS sequence"/>
</dbReference>
<name>A0A1G7J1J4_CHIFI</name>
<keyword evidence="1" id="KW-0472">Membrane</keyword>
<accession>A0A1G7J1J4</accession>
<gene>
    <name evidence="2" type="ORF">SAMN04488121_1011066</name>
</gene>
<dbReference type="AlphaFoldDB" id="A0A1G7J1J4"/>
<feature type="transmembrane region" description="Helical" evidence="1">
    <location>
        <begin position="73"/>
        <end position="96"/>
    </location>
</feature>
<dbReference type="EMBL" id="FNBN01000001">
    <property type="protein sequence ID" value="SDF18738.1"/>
    <property type="molecule type" value="Genomic_DNA"/>
</dbReference>
<dbReference type="STRING" id="104663.SAMN04488121_1011066"/>
<reference evidence="2 3" key="1">
    <citation type="submission" date="2016-10" db="EMBL/GenBank/DDBJ databases">
        <authorList>
            <person name="de Groot N.N."/>
        </authorList>
    </citation>
    <scope>NUCLEOTIDE SEQUENCE [LARGE SCALE GENOMIC DNA]</scope>
    <source>
        <strain evidence="2 3">DSM 527</strain>
    </source>
</reference>
<feature type="transmembrane region" description="Helical" evidence="1">
    <location>
        <begin position="116"/>
        <end position="136"/>
    </location>
</feature>
<organism evidence="2 3">
    <name type="scientific">Chitinophaga filiformis</name>
    <name type="common">Myxococcus filiformis</name>
    <name type="synonym">Flexibacter filiformis</name>
    <dbReference type="NCBI Taxonomy" id="104663"/>
    <lineage>
        <taxon>Bacteria</taxon>
        <taxon>Pseudomonadati</taxon>
        <taxon>Bacteroidota</taxon>
        <taxon>Chitinophagia</taxon>
        <taxon>Chitinophagales</taxon>
        <taxon>Chitinophagaceae</taxon>
        <taxon>Chitinophaga</taxon>
    </lineage>
</organism>
<feature type="transmembrane region" description="Helical" evidence="1">
    <location>
        <begin position="12"/>
        <end position="33"/>
    </location>
</feature>
<feature type="transmembrane region" description="Helical" evidence="1">
    <location>
        <begin position="45"/>
        <end position="66"/>
    </location>
</feature>
<keyword evidence="1" id="KW-0812">Transmembrane</keyword>
<keyword evidence="1" id="KW-1133">Transmembrane helix</keyword>